<dbReference type="AlphaFoldDB" id="A0A4S4DLW4"/>
<dbReference type="Proteomes" id="UP000306102">
    <property type="component" value="Unassembled WGS sequence"/>
</dbReference>
<gene>
    <name evidence="1" type="ORF">TEA_009850</name>
</gene>
<evidence type="ECO:0000313" key="1">
    <source>
        <dbReference type="EMBL" id="THG03534.1"/>
    </source>
</evidence>
<accession>A0A4S4DLW4</accession>
<organism evidence="1 2">
    <name type="scientific">Camellia sinensis var. sinensis</name>
    <name type="common">China tea</name>
    <dbReference type="NCBI Taxonomy" id="542762"/>
    <lineage>
        <taxon>Eukaryota</taxon>
        <taxon>Viridiplantae</taxon>
        <taxon>Streptophyta</taxon>
        <taxon>Embryophyta</taxon>
        <taxon>Tracheophyta</taxon>
        <taxon>Spermatophyta</taxon>
        <taxon>Magnoliopsida</taxon>
        <taxon>eudicotyledons</taxon>
        <taxon>Gunneridae</taxon>
        <taxon>Pentapetalae</taxon>
        <taxon>asterids</taxon>
        <taxon>Ericales</taxon>
        <taxon>Theaceae</taxon>
        <taxon>Camellia</taxon>
    </lineage>
</organism>
<dbReference type="EMBL" id="SDRB02010930">
    <property type="protein sequence ID" value="THG03534.1"/>
    <property type="molecule type" value="Genomic_DNA"/>
</dbReference>
<protein>
    <submittedName>
        <fullName evidence="1">Uncharacterized protein</fullName>
    </submittedName>
</protein>
<sequence length="744" mass="85518">MEEFLYTDIESLCAKLKYQEKQLKLKRRWLMGLPLSDYEQKQLNRLKFQENKTLPESFLREDDVYYETIKAFVEKGFRACNLYHVDQDNIQMFDLPNDLGNLLSMLDDMTNNGLQLIAEILTGGSIKFGKIRWKMKKIIKECLPEVLGNLKGSYKINIAEQLCQLLRNSHNFRRNRSPLLTPASQSYHAAATKVLDGLEDMPFQTLSAMHRKLRGIQGYVPQLRTSKSGWGRSILIAQVRKSCMMMLSELGEENKLQEPLAKAMAVGGLWTKLIQGCPFVTEFQQFSPEDEALQNEIAKAIWLLKEKVRFPELKNLQLLLDPKAELSNRSLQTAVKNLLTEYLFECSDMDTIPDYLLETLCIINRTSRTAPYRFFSKEEKEEEVEHVLNVSSQIKHILWDLLPEYEFDEDFADAYMEYLEESDDGDDYDDNDSDEKQEELFHQNNLFHPSELYGQTETIGETNPTNFGWAASTIKRNGSSLVLTPNRRLNINSLERVEPEPVTRMDLVDSDASASLSSCFEFGSLDNMEENQFHVSVGNSELRDYHVERQEPTVDPENPPDFVSLNFLCDRNFMHDELNMSRNQYLILQEACDKTSIVAYCLIGCVLDKLAQIEGLGLDTGDISYLRGDYSIRKDSGVANEEVNGSVIVQVLEELLPSFPESFLRANRHGYLSSGVPISEEGRAFYLVVGGTNLLESPFWKVIWLICFTEKEGKPLLLKESELLYNKHMTLYQQAQQQRKGTEK</sequence>
<keyword evidence="2" id="KW-1185">Reference proteome</keyword>
<comment type="caution">
    <text evidence="1">The sequence shown here is derived from an EMBL/GenBank/DDBJ whole genome shotgun (WGS) entry which is preliminary data.</text>
</comment>
<dbReference type="PANTHER" id="PTHR36071">
    <property type="entry name" value="DNA DOUBLE-STRAND BREAK REPAIR PROTEIN"/>
    <property type="match status" value="1"/>
</dbReference>
<reference evidence="1 2" key="1">
    <citation type="journal article" date="2018" name="Proc. Natl. Acad. Sci. U.S.A.">
        <title>Draft genome sequence of Camellia sinensis var. sinensis provides insights into the evolution of the tea genome and tea quality.</title>
        <authorList>
            <person name="Wei C."/>
            <person name="Yang H."/>
            <person name="Wang S."/>
            <person name="Zhao J."/>
            <person name="Liu C."/>
            <person name="Gao L."/>
            <person name="Xia E."/>
            <person name="Lu Y."/>
            <person name="Tai Y."/>
            <person name="She G."/>
            <person name="Sun J."/>
            <person name="Cao H."/>
            <person name="Tong W."/>
            <person name="Gao Q."/>
            <person name="Li Y."/>
            <person name="Deng W."/>
            <person name="Jiang X."/>
            <person name="Wang W."/>
            <person name="Chen Q."/>
            <person name="Zhang S."/>
            <person name="Li H."/>
            <person name="Wu J."/>
            <person name="Wang P."/>
            <person name="Li P."/>
            <person name="Shi C."/>
            <person name="Zheng F."/>
            <person name="Jian J."/>
            <person name="Huang B."/>
            <person name="Shan D."/>
            <person name="Shi M."/>
            <person name="Fang C."/>
            <person name="Yue Y."/>
            <person name="Li F."/>
            <person name="Li D."/>
            <person name="Wei S."/>
            <person name="Han B."/>
            <person name="Jiang C."/>
            <person name="Yin Y."/>
            <person name="Xia T."/>
            <person name="Zhang Z."/>
            <person name="Bennetzen J.L."/>
            <person name="Zhao S."/>
            <person name="Wan X."/>
        </authorList>
    </citation>
    <scope>NUCLEOTIDE SEQUENCE [LARGE SCALE GENOMIC DNA]</scope>
    <source>
        <strain evidence="2">cv. Shuchazao</strain>
        <tissue evidence="1">Leaf</tissue>
    </source>
</reference>
<proteinExistence type="predicted"/>
<dbReference type="PANTHER" id="PTHR36071:SF1">
    <property type="entry name" value="DNA DOUBLE-STRAND BREAK REPAIR PROTEIN"/>
    <property type="match status" value="1"/>
</dbReference>
<evidence type="ECO:0000313" key="2">
    <source>
        <dbReference type="Proteomes" id="UP000306102"/>
    </source>
</evidence>
<name>A0A4S4DLW4_CAMSN</name>